<name>A0A834TRT6_9FABA</name>
<feature type="compositionally biased region" description="Basic and acidic residues" evidence="1">
    <location>
        <begin position="1"/>
        <end position="19"/>
    </location>
</feature>
<dbReference type="Proteomes" id="UP000634136">
    <property type="component" value="Unassembled WGS sequence"/>
</dbReference>
<evidence type="ECO:0000313" key="2">
    <source>
        <dbReference type="EMBL" id="KAF7827278.1"/>
    </source>
</evidence>
<gene>
    <name evidence="2" type="ORF">G2W53_018442</name>
</gene>
<reference evidence="2" key="1">
    <citation type="submission" date="2020-09" db="EMBL/GenBank/DDBJ databases">
        <title>Genome-Enabled Discovery of Anthraquinone Biosynthesis in Senna tora.</title>
        <authorList>
            <person name="Kang S.-H."/>
            <person name="Pandey R.P."/>
            <person name="Lee C.-M."/>
            <person name="Sim J.-S."/>
            <person name="Jeong J.-T."/>
            <person name="Choi B.-S."/>
            <person name="Jung M."/>
            <person name="Ginzburg D."/>
            <person name="Zhao K."/>
            <person name="Won S.Y."/>
            <person name="Oh T.-J."/>
            <person name="Yu Y."/>
            <person name="Kim N.-H."/>
            <person name="Lee O.R."/>
            <person name="Lee T.-H."/>
            <person name="Bashyal P."/>
            <person name="Kim T.-S."/>
            <person name="Lee W.-H."/>
            <person name="Kawkins C."/>
            <person name="Kim C.-K."/>
            <person name="Kim J.S."/>
            <person name="Ahn B.O."/>
            <person name="Rhee S.Y."/>
            <person name="Sohng J.K."/>
        </authorList>
    </citation>
    <scope>NUCLEOTIDE SEQUENCE</scope>
    <source>
        <tissue evidence="2">Leaf</tissue>
    </source>
</reference>
<protein>
    <submittedName>
        <fullName evidence="2">Uncharacterized protein</fullName>
    </submittedName>
</protein>
<evidence type="ECO:0000256" key="1">
    <source>
        <dbReference type="SAM" id="MobiDB-lite"/>
    </source>
</evidence>
<feature type="compositionally biased region" description="Basic and acidic residues" evidence="1">
    <location>
        <begin position="92"/>
        <end position="110"/>
    </location>
</feature>
<accession>A0A834TRT6</accession>
<evidence type="ECO:0000313" key="3">
    <source>
        <dbReference type="Proteomes" id="UP000634136"/>
    </source>
</evidence>
<feature type="region of interest" description="Disordered" evidence="1">
    <location>
        <begin position="1"/>
        <end position="110"/>
    </location>
</feature>
<dbReference type="AlphaFoldDB" id="A0A834TRT6"/>
<dbReference type="EMBL" id="JAAIUW010000006">
    <property type="protein sequence ID" value="KAF7827278.1"/>
    <property type="molecule type" value="Genomic_DNA"/>
</dbReference>
<keyword evidence="3" id="KW-1185">Reference proteome</keyword>
<sequence>MMKYPSERVDESSLRRNEQKTLLSKGRTKDPSKGKNKILKDGQSLQKNDPSTEGKNKRSLQRDGRTILPPKGRTKDPSTDGKILSPKGMMKQSERRSSQPHHEPNSIKAA</sequence>
<proteinExistence type="predicted"/>
<feature type="compositionally biased region" description="Basic and acidic residues" evidence="1">
    <location>
        <begin position="50"/>
        <end position="65"/>
    </location>
</feature>
<comment type="caution">
    <text evidence="2">The sequence shown here is derived from an EMBL/GenBank/DDBJ whole genome shotgun (WGS) entry which is preliminary data.</text>
</comment>
<organism evidence="2 3">
    <name type="scientific">Senna tora</name>
    <dbReference type="NCBI Taxonomy" id="362788"/>
    <lineage>
        <taxon>Eukaryota</taxon>
        <taxon>Viridiplantae</taxon>
        <taxon>Streptophyta</taxon>
        <taxon>Embryophyta</taxon>
        <taxon>Tracheophyta</taxon>
        <taxon>Spermatophyta</taxon>
        <taxon>Magnoliopsida</taxon>
        <taxon>eudicotyledons</taxon>
        <taxon>Gunneridae</taxon>
        <taxon>Pentapetalae</taxon>
        <taxon>rosids</taxon>
        <taxon>fabids</taxon>
        <taxon>Fabales</taxon>
        <taxon>Fabaceae</taxon>
        <taxon>Caesalpinioideae</taxon>
        <taxon>Cassia clade</taxon>
        <taxon>Senna</taxon>
    </lineage>
</organism>